<evidence type="ECO:0000256" key="1">
    <source>
        <dbReference type="PIRSR" id="PIRSR607822-1"/>
    </source>
</evidence>
<dbReference type="AlphaFoldDB" id="A0A1L3MVN0"/>
<dbReference type="PANTHER" id="PTHR12736:SF7">
    <property type="entry name" value="LANC-LIKE PROTEIN 3"/>
    <property type="match status" value="1"/>
</dbReference>
<evidence type="ECO:0000259" key="2">
    <source>
        <dbReference type="Pfam" id="PF13575"/>
    </source>
</evidence>
<dbReference type="InterPro" id="IPR007822">
    <property type="entry name" value="LANC-like"/>
</dbReference>
<dbReference type="CDD" id="cd04792">
    <property type="entry name" value="LanM-like"/>
    <property type="match status" value="1"/>
</dbReference>
<gene>
    <name evidence="3" type="ORF">A9C19_17640</name>
</gene>
<dbReference type="STRING" id="1547283.A9C19_17640"/>
<dbReference type="Proteomes" id="UP000181936">
    <property type="component" value="Chromosome"/>
</dbReference>
<keyword evidence="4" id="KW-1185">Reference proteome</keyword>
<feature type="domain" description="Lantibiotic biosynthesis protein dehydration" evidence="2">
    <location>
        <begin position="212"/>
        <end position="582"/>
    </location>
</feature>
<dbReference type="KEGG" id="bwh:A9C19_17640"/>
<name>A0A1L3MVN0_9BACI</name>
<accession>A0A1L3MVN0</accession>
<dbReference type="SMART" id="SM01260">
    <property type="entry name" value="LANC_like"/>
    <property type="match status" value="1"/>
</dbReference>
<proteinExistence type="predicted"/>
<dbReference type="GO" id="GO:0005975">
    <property type="term" value="P:carbohydrate metabolic process"/>
    <property type="evidence" value="ECO:0007669"/>
    <property type="project" value="InterPro"/>
</dbReference>
<dbReference type="PIRSF" id="PIRSF037228">
    <property type="entry name" value="Lant_mod_RumM"/>
    <property type="match status" value="1"/>
</dbReference>
<dbReference type="GO" id="GO:0031179">
    <property type="term" value="P:peptide modification"/>
    <property type="evidence" value="ECO:0007669"/>
    <property type="project" value="InterPro"/>
</dbReference>
<dbReference type="Gene3D" id="1.50.10.10">
    <property type="match status" value="1"/>
</dbReference>
<dbReference type="GO" id="GO:0005886">
    <property type="term" value="C:plasma membrane"/>
    <property type="evidence" value="ECO:0007669"/>
    <property type="project" value="TreeGrafter"/>
</dbReference>
<keyword evidence="1" id="KW-0479">Metal-binding</keyword>
<dbReference type="PANTHER" id="PTHR12736">
    <property type="entry name" value="LANC-LIKE PROTEIN"/>
    <property type="match status" value="1"/>
</dbReference>
<dbReference type="NCBIfam" id="TIGR03897">
    <property type="entry name" value="lanti_2_LanM"/>
    <property type="match status" value="1"/>
</dbReference>
<dbReference type="Pfam" id="PF05147">
    <property type="entry name" value="LANC_like"/>
    <property type="match status" value="1"/>
</dbReference>
<feature type="binding site" evidence="1">
    <location>
        <position position="965"/>
    </location>
    <ligand>
        <name>Zn(2+)</name>
        <dbReference type="ChEBI" id="CHEBI:29105"/>
    </ligand>
</feature>
<sequence>MLNNETVKPENFVHSLFLSERYQVLKQNSDNLTFSEDLQRVDKWKRDLYKESKNFKHRLEQDNYSEEVFEALITTIDEEKAYLYSQPLSNNVNLSLLEVGLELLKYKDLNEDEFQLVEFVYPFIIYASETLTESLNHRLKTVPYNLETVKQKLLLSLAEELLNIASRSIILELHVSKIREELVGDTPEERFKSFVTQKARNLESLFLFYKEYATLTRYLITRTDYFIVNIQELLLRLDRDWQKINSEFHIGNETLVEISCGLGDTHQRGKTVAKLIFENGKEIVYKPKPLEIATAYNQFVKWISERSTFISLPTYRIVDCGNYGWEEKVVPYSCYSEDEVKRYYFRFGSLAGLMYLLNGADMHFENVIAGGEFPYVIDFETIFHQYPKLDFPDSSEILLKYKQSESVIGTGLLPQSLFQNTDGQGLDFSALNGKEQALPFKVLGLDQINTDNMEYSLKEAKSQGSSNLPSLNGKPVKAEEYLDEIVKGFRTILQFFFDNKESILSEDGPLSPFKNIKIRIIARATQQYAHFLQESTHPDYMRDSIYLEKLFERMWYYPYLDKRIVKHEINDLLQRDIPYFTSFVDSCDLYDSKGVKIDHFFQKSGYEKVTEKIKNLSIQELEDQVNWLILSIEGNRSANIKITRKDVLNVSTNPFDYQEQFLEEAIKIGEHLLKRATFSSDYKNTSWLNVNIINNHWFVAPMKQSLYDGLSGVALFLLYLYKETNNIRYLDTAHAAIQSAINPFAASSKGLVSTFFGEISVLYALLHFQKLSPKEEYMNYINKVKKTLKQRIEDDKEFDLLSGSAGILHLLSNLYEYTSEPEYLDIIKAYGDHLIKNANHLRSGTAWKNRHTQTYLGGLSHGTSGIATALVRAGTVSGNQNYITLAKLAIEYDRSLYNADKRAWLDLRNDKPQFPHQWTHGSTGIGISRLMIKQYVQDQSLDSEVQIAMDNIENFGFKNNNNLSHGNMGDSELYLLGALHYEDDQLLWKARNIAKQALDDIKSSSQYHVDSPANIESLGLFTGISGIGFQLLRLRNPKEIPSVLTLENAY</sequence>
<organism evidence="3 4">
    <name type="scientific">Bacillus weihaiensis</name>
    <dbReference type="NCBI Taxonomy" id="1547283"/>
    <lineage>
        <taxon>Bacteria</taxon>
        <taxon>Bacillati</taxon>
        <taxon>Bacillota</taxon>
        <taxon>Bacilli</taxon>
        <taxon>Bacillales</taxon>
        <taxon>Bacillaceae</taxon>
        <taxon>Bacillus</taxon>
    </lineage>
</organism>
<dbReference type="OrthoDB" id="9148343at2"/>
<dbReference type="GO" id="GO:0046872">
    <property type="term" value="F:metal ion binding"/>
    <property type="evidence" value="ECO:0007669"/>
    <property type="project" value="UniProtKB-KW"/>
</dbReference>
<dbReference type="SUPFAM" id="SSF158745">
    <property type="entry name" value="LanC-like"/>
    <property type="match status" value="1"/>
</dbReference>
<dbReference type="RefSeq" id="WP_072581207.1">
    <property type="nucleotide sequence ID" value="NZ_CP016020.1"/>
</dbReference>
<evidence type="ECO:0000313" key="4">
    <source>
        <dbReference type="Proteomes" id="UP000181936"/>
    </source>
</evidence>
<protein>
    <submittedName>
        <fullName evidence="3">Lantibiotic-modifying protein</fullName>
    </submittedName>
</protein>
<dbReference type="Pfam" id="PF13575">
    <property type="entry name" value="DUF4135"/>
    <property type="match status" value="1"/>
</dbReference>
<reference evidence="3 4" key="1">
    <citation type="journal article" date="2016" name="Sci. Rep.">
        <title>Complete genome sequence and transcriptomic analysis of a novel marine strain Bacillus weihaiensis reveals the mechanism of brown algae degradation.</title>
        <authorList>
            <person name="Zhu Y."/>
            <person name="Chen P."/>
            <person name="Bao Y."/>
            <person name="Men Y."/>
            <person name="Zeng Y."/>
            <person name="Yang J."/>
            <person name="Sun J."/>
            <person name="Sun Y."/>
        </authorList>
    </citation>
    <scope>NUCLEOTIDE SEQUENCE [LARGE SCALE GENOMIC DNA]</scope>
    <source>
        <strain evidence="3 4">Alg07</strain>
    </source>
</reference>
<keyword evidence="1" id="KW-0862">Zinc</keyword>
<evidence type="ECO:0000313" key="3">
    <source>
        <dbReference type="EMBL" id="APH06407.1"/>
    </source>
</evidence>
<dbReference type="InterPro" id="IPR012341">
    <property type="entry name" value="6hp_glycosidase-like_sf"/>
</dbReference>
<dbReference type="EMBL" id="CP016020">
    <property type="protein sequence ID" value="APH06407.1"/>
    <property type="molecule type" value="Genomic_DNA"/>
</dbReference>
<dbReference type="InterPro" id="IPR017146">
    <property type="entry name" value="Lanti_2_LanM"/>
</dbReference>
<dbReference type="InterPro" id="IPR025410">
    <property type="entry name" value="Lant_dehyd"/>
</dbReference>
<dbReference type="PRINTS" id="PR01950">
    <property type="entry name" value="LANCSUPER"/>
</dbReference>